<evidence type="ECO:0000313" key="9">
    <source>
        <dbReference type="EMBL" id="CUH48168.1"/>
    </source>
</evidence>
<feature type="domain" description="FAD dependent oxidoreductase" evidence="7">
    <location>
        <begin position="75"/>
        <end position="452"/>
    </location>
</feature>
<accession>A0A0P1F4D0</accession>
<dbReference type="Gene3D" id="1.10.8.870">
    <property type="entry name" value="Alpha-glycerophosphate oxidase, cap domain"/>
    <property type="match status" value="1"/>
</dbReference>
<dbReference type="EMBL" id="CYPU01000039">
    <property type="protein sequence ID" value="CUH48168.1"/>
    <property type="molecule type" value="Genomic_DNA"/>
</dbReference>
<evidence type="ECO:0000256" key="4">
    <source>
        <dbReference type="ARBA" id="ARBA00022827"/>
    </source>
</evidence>
<dbReference type="Gene3D" id="3.50.50.60">
    <property type="entry name" value="FAD/NAD(P)-binding domain"/>
    <property type="match status" value="1"/>
</dbReference>
<evidence type="ECO:0000259" key="7">
    <source>
        <dbReference type="Pfam" id="PF01266"/>
    </source>
</evidence>
<dbReference type="SUPFAM" id="SSF54373">
    <property type="entry name" value="FAD-linked reductases, C-terminal domain"/>
    <property type="match status" value="1"/>
</dbReference>
<dbReference type="Pfam" id="PF01266">
    <property type="entry name" value="DAO"/>
    <property type="match status" value="1"/>
</dbReference>
<dbReference type="InterPro" id="IPR038299">
    <property type="entry name" value="DAO_C_sf"/>
</dbReference>
<evidence type="ECO:0000256" key="6">
    <source>
        <dbReference type="RuleBase" id="RU361217"/>
    </source>
</evidence>
<dbReference type="Gene3D" id="6.10.250.1890">
    <property type="match status" value="1"/>
</dbReference>
<evidence type="ECO:0000256" key="2">
    <source>
        <dbReference type="ARBA" id="ARBA00007330"/>
    </source>
</evidence>
<feature type="domain" description="Alpha-glycerophosphate oxidase C-terminal" evidence="8">
    <location>
        <begin position="475"/>
        <end position="570"/>
    </location>
</feature>
<dbReference type="InterPro" id="IPR006076">
    <property type="entry name" value="FAD-dep_OxRdtase"/>
</dbReference>
<keyword evidence="4" id="KW-0274">FAD</keyword>
<dbReference type="InterPro" id="IPR036188">
    <property type="entry name" value="FAD/NAD-bd_sf"/>
</dbReference>
<evidence type="ECO:0000313" key="10">
    <source>
        <dbReference type="Proteomes" id="UP000050783"/>
    </source>
</evidence>
<protein>
    <recommendedName>
        <fullName evidence="6">Glycerol-3-phosphate dehydrogenase</fullName>
        <ecNumber evidence="6">1.1.5.3</ecNumber>
    </recommendedName>
</protein>
<gene>
    <name evidence="9" type="primary">glpD_1</name>
    <name evidence="9" type="ORF">RUA4292_02346</name>
</gene>
<evidence type="ECO:0000256" key="5">
    <source>
        <dbReference type="ARBA" id="ARBA00023002"/>
    </source>
</evidence>
<organism evidence="9 10">
    <name type="scientific">Ruegeria atlantica</name>
    <dbReference type="NCBI Taxonomy" id="81569"/>
    <lineage>
        <taxon>Bacteria</taxon>
        <taxon>Pseudomonadati</taxon>
        <taxon>Pseudomonadota</taxon>
        <taxon>Alphaproteobacteria</taxon>
        <taxon>Rhodobacterales</taxon>
        <taxon>Roseobacteraceae</taxon>
        <taxon>Ruegeria</taxon>
    </lineage>
</organism>
<dbReference type="NCBIfam" id="NF008899">
    <property type="entry name" value="PRK12266.1"/>
    <property type="match status" value="1"/>
</dbReference>
<dbReference type="NCBIfam" id="NF009906">
    <property type="entry name" value="PRK13369.1"/>
    <property type="match status" value="1"/>
</dbReference>
<dbReference type="EC" id="1.1.5.3" evidence="6"/>
<proteinExistence type="inferred from homology"/>
<dbReference type="PRINTS" id="PR01001">
    <property type="entry name" value="FADG3PDH"/>
</dbReference>
<evidence type="ECO:0000256" key="3">
    <source>
        <dbReference type="ARBA" id="ARBA00022630"/>
    </source>
</evidence>
<dbReference type="PANTHER" id="PTHR11985">
    <property type="entry name" value="GLYCEROL-3-PHOSPHATE DEHYDROGENASE"/>
    <property type="match status" value="1"/>
</dbReference>
<keyword evidence="5 6" id="KW-0560">Oxidoreductase</keyword>
<dbReference type="PROSITE" id="PS00977">
    <property type="entry name" value="FAD_G3PDH_1"/>
    <property type="match status" value="1"/>
</dbReference>
<dbReference type="InterPro" id="IPR000447">
    <property type="entry name" value="G3P_DH_FAD-dep"/>
</dbReference>
<dbReference type="Pfam" id="PF16901">
    <property type="entry name" value="DAO_C"/>
    <property type="match status" value="1"/>
</dbReference>
<comment type="similarity">
    <text evidence="2 6">Belongs to the FAD-dependent glycerol-3-phosphate dehydrogenase family.</text>
</comment>
<dbReference type="GO" id="GO:0004368">
    <property type="term" value="F:glycerol-3-phosphate dehydrogenase (quinone) activity"/>
    <property type="evidence" value="ECO:0007669"/>
    <property type="project" value="UniProtKB-EC"/>
</dbReference>
<dbReference type="GO" id="GO:0009331">
    <property type="term" value="C:glycerol-3-phosphate dehydrogenase (FAD) complex"/>
    <property type="evidence" value="ECO:0007669"/>
    <property type="project" value="UniProtKB-UniRule"/>
</dbReference>
<evidence type="ECO:0000256" key="1">
    <source>
        <dbReference type="ARBA" id="ARBA00001974"/>
    </source>
</evidence>
<dbReference type="PANTHER" id="PTHR11985:SF15">
    <property type="entry name" value="GLYCEROL-3-PHOSPHATE DEHYDROGENASE, MITOCHONDRIAL"/>
    <property type="match status" value="1"/>
</dbReference>
<dbReference type="AlphaFoldDB" id="A0A0P1F4D0"/>
<evidence type="ECO:0000259" key="8">
    <source>
        <dbReference type="Pfam" id="PF16901"/>
    </source>
</evidence>
<reference evidence="9 10" key="1">
    <citation type="submission" date="2015-09" db="EMBL/GenBank/DDBJ databases">
        <authorList>
            <consortium name="Swine Surveillance"/>
        </authorList>
    </citation>
    <scope>NUCLEOTIDE SEQUENCE [LARGE SCALE GENOMIC DNA]</scope>
    <source>
        <strain evidence="9 10">CECT 4292</strain>
    </source>
</reference>
<keyword evidence="3 6" id="KW-0285">Flavoprotein</keyword>
<dbReference type="Gene3D" id="3.30.9.10">
    <property type="entry name" value="D-Amino Acid Oxidase, subunit A, domain 2"/>
    <property type="match status" value="1"/>
</dbReference>
<dbReference type="GO" id="GO:0046168">
    <property type="term" value="P:glycerol-3-phosphate catabolic process"/>
    <property type="evidence" value="ECO:0007669"/>
    <property type="project" value="TreeGrafter"/>
</dbReference>
<dbReference type="SUPFAM" id="SSF51905">
    <property type="entry name" value="FAD/NAD(P)-binding domain"/>
    <property type="match status" value="1"/>
</dbReference>
<dbReference type="PROSITE" id="PS00978">
    <property type="entry name" value="FAD_G3PDH_2"/>
    <property type="match status" value="1"/>
</dbReference>
<sequence length="595" mass="66871">MVGSETVWVRFCSNFEGFPRDLFGHTFETLRFVVIKRKKTKVNIDETRVHRVNEPGFSNKENHPDMERHTDKVTDLFIIGGGINGCGIARDAAGRGLSVTLAEMNDLASATSSASTKLFHGGLRYLEYFEFRLVREALIERETLLRAMPHISWPMRFVLPYHKDMRFDSETPTSRLLSTVMPWMKGRRPAWLIRLGLFMYDHLGGRKILPGTSSLDLQSAPEGVPLQYKFHTAYEYSDCWIEDSRLVVLNARDAEARGANILVRTEVLAAKRVDDLWEITIRDKQSGDTQTVQAKMLINAGGPWVGDIIQNKIHVDSREGVRLVRGSHIVTPKLYDHDKCYFFQGEDGRIIFSIPYERDFTLIGTTDQDHPDPAELPICTETEQDYLCAFASKYFLKPVTRDDIVWTYSGVRPLYDDGASSATAATRDYTLKVDAQGGAPVLNVFGGKITTYRRLAESAMDKVSEHFPDLPGPWTAGVSLPGGDFPVGGVPDLVEALLADYPFLDRVWAQRLVRAYGTEAKTILGDAKSVSDLGDDFGATLTARELAWLMDKEYARTAEDVVWRRNKMGLRLSAEQIAGIQGWMDRKTKPVAVNA</sequence>
<comment type="cofactor">
    <cofactor evidence="1 6">
        <name>FAD</name>
        <dbReference type="ChEBI" id="CHEBI:57692"/>
    </cofactor>
</comment>
<name>A0A0P1F4D0_9RHOB</name>
<dbReference type="InterPro" id="IPR031656">
    <property type="entry name" value="DAO_C"/>
</dbReference>
<dbReference type="Proteomes" id="UP000050783">
    <property type="component" value="Unassembled WGS sequence"/>
</dbReference>
<comment type="catalytic activity">
    <reaction evidence="6">
        <text>a quinone + sn-glycerol 3-phosphate = dihydroxyacetone phosphate + a quinol</text>
        <dbReference type="Rhea" id="RHEA:18977"/>
        <dbReference type="ChEBI" id="CHEBI:24646"/>
        <dbReference type="ChEBI" id="CHEBI:57597"/>
        <dbReference type="ChEBI" id="CHEBI:57642"/>
        <dbReference type="ChEBI" id="CHEBI:132124"/>
        <dbReference type="EC" id="1.1.5.3"/>
    </reaction>
</comment>
<dbReference type="STRING" id="81569.RUM4293_02685"/>